<feature type="domain" description="Thioredoxin" evidence="3">
    <location>
        <begin position="273"/>
        <end position="400"/>
    </location>
</feature>
<dbReference type="PANTHER" id="PTHR45672:SF2">
    <property type="entry name" value="PROTEIN DISULFIDE-ISOMERASE A5"/>
    <property type="match status" value="1"/>
</dbReference>
<proteinExistence type="inferred from homology"/>
<dbReference type="AlphaFoldDB" id="A0A914UM83"/>
<evidence type="ECO:0000259" key="3">
    <source>
        <dbReference type="PROSITE" id="PS51352"/>
    </source>
</evidence>
<dbReference type="PANTHER" id="PTHR45672">
    <property type="entry name" value="PROTEIN DISULFIDE-ISOMERASE C17H9.14C-RELATED"/>
    <property type="match status" value="1"/>
</dbReference>
<evidence type="ECO:0000313" key="4">
    <source>
        <dbReference type="Proteomes" id="UP000887566"/>
    </source>
</evidence>
<reference evidence="5" key="1">
    <citation type="submission" date="2022-11" db="UniProtKB">
        <authorList>
            <consortium name="WormBaseParasite"/>
        </authorList>
    </citation>
    <scope>IDENTIFICATION</scope>
</reference>
<dbReference type="Gene3D" id="3.40.30.10">
    <property type="entry name" value="Glutaredoxin"/>
    <property type="match status" value="5"/>
</dbReference>
<dbReference type="PROSITE" id="PS00194">
    <property type="entry name" value="THIOREDOXIN_1"/>
    <property type="match status" value="2"/>
</dbReference>
<evidence type="ECO:0000256" key="2">
    <source>
        <dbReference type="SAM" id="SignalP"/>
    </source>
</evidence>
<dbReference type="CDD" id="cd02961">
    <property type="entry name" value="PDI_a_family"/>
    <property type="match status" value="1"/>
</dbReference>
<organism evidence="4 5">
    <name type="scientific">Plectus sambesii</name>
    <dbReference type="NCBI Taxonomy" id="2011161"/>
    <lineage>
        <taxon>Eukaryota</taxon>
        <taxon>Metazoa</taxon>
        <taxon>Ecdysozoa</taxon>
        <taxon>Nematoda</taxon>
        <taxon>Chromadorea</taxon>
        <taxon>Plectida</taxon>
        <taxon>Plectina</taxon>
        <taxon>Plectoidea</taxon>
        <taxon>Plectidae</taxon>
        <taxon>Plectus</taxon>
    </lineage>
</organism>
<dbReference type="GO" id="GO:0005783">
    <property type="term" value="C:endoplasmic reticulum"/>
    <property type="evidence" value="ECO:0007669"/>
    <property type="project" value="TreeGrafter"/>
</dbReference>
<dbReference type="GO" id="GO:0006457">
    <property type="term" value="P:protein folding"/>
    <property type="evidence" value="ECO:0007669"/>
    <property type="project" value="TreeGrafter"/>
</dbReference>
<dbReference type="InterPro" id="IPR046374">
    <property type="entry name" value="PDI_a_PDIR"/>
</dbReference>
<feature type="signal peptide" evidence="2">
    <location>
        <begin position="1"/>
        <end position="23"/>
    </location>
</feature>
<dbReference type="InterPro" id="IPR051063">
    <property type="entry name" value="PDI"/>
</dbReference>
<accession>A0A914UM83</accession>
<dbReference type="CDD" id="cd02997">
    <property type="entry name" value="PDI_a_PDIR"/>
    <property type="match status" value="2"/>
</dbReference>
<evidence type="ECO:0000313" key="5">
    <source>
        <dbReference type="WBParaSite" id="PSAMB.scaffold10size141368.g21.t1"/>
    </source>
</evidence>
<evidence type="ECO:0000256" key="1">
    <source>
        <dbReference type="ARBA" id="ARBA00006347"/>
    </source>
</evidence>
<keyword evidence="4" id="KW-1185">Reference proteome</keyword>
<name>A0A914UM83_9BILA</name>
<protein>
    <submittedName>
        <fullName evidence="5">Thioredoxin domain-containing protein</fullName>
    </submittedName>
</protein>
<dbReference type="GO" id="GO:0003756">
    <property type="term" value="F:protein disulfide isomerase activity"/>
    <property type="evidence" value="ECO:0007669"/>
    <property type="project" value="InterPro"/>
</dbReference>
<dbReference type="InterPro" id="IPR013766">
    <property type="entry name" value="Thioredoxin_domain"/>
</dbReference>
<feature type="domain" description="Thioredoxin" evidence="3">
    <location>
        <begin position="145"/>
        <end position="271"/>
    </location>
</feature>
<dbReference type="InterPro" id="IPR017937">
    <property type="entry name" value="Thioredoxin_CS"/>
</dbReference>
<comment type="similarity">
    <text evidence="1">Belongs to the protein disulfide isomerase family.</text>
</comment>
<dbReference type="Proteomes" id="UP000887566">
    <property type="component" value="Unplaced"/>
</dbReference>
<dbReference type="SUPFAM" id="SSF52833">
    <property type="entry name" value="Thioredoxin-like"/>
    <property type="match status" value="5"/>
</dbReference>
<dbReference type="WBParaSite" id="PSAMB.scaffold10size141368.g21.t1">
    <property type="protein sequence ID" value="PSAMB.scaffold10size141368.g21.t1"/>
    <property type="gene ID" value="PSAMB.scaffold10size141368.g21"/>
</dbReference>
<feature type="chain" id="PRO_5037641421" evidence="2">
    <location>
        <begin position="24"/>
        <end position="649"/>
    </location>
</feature>
<dbReference type="PROSITE" id="PS51352">
    <property type="entry name" value="THIOREDOXIN_2"/>
    <property type="match status" value="4"/>
</dbReference>
<feature type="domain" description="Thioredoxin" evidence="3">
    <location>
        <begin position="528"/>
        <end position="646"/>
    </location>
</feature>
<feature type="domain" description="Thioredoxin" evidence="3">
    <location>
        <begin position="404"/>
        <end position="519"/>
    </location>
</feature>
<dbReference type="PRINTS" id="PR00421">
    <property type="entry name" value="THIOREDOXIN"/>
</dbReference>
<keyword evidence="2" id="KW-0732">Signal</keyword>
<sequence>MHLSHLVVMLAFGAALCTFSAFAQQKKSGAKLIERVADPKELKKLLRVKTNVLILFANGPETSAAVKELMPIVGGAAEQSFGKATVAFVDCETDEGRKMCKKMKIAPKPILLKHYNNGEFHKDYDRQLTVESMSRFLADPTGEIPWEEDPAGAEVLHLDTGLALRRQLKKDPKPMLLKKDPKPMLVMFYAPWCGHCKRLKPDFGAIAREMKGKVVIAAMDVNRPENADVQQQYEIKGFPTLIYFEEGKYKFNFGGEPTRAGILKWLENPTAKSEEPAEAAAPEAKWSDEPSEVVHLTEATFADFIANNPSVLVMFYAPWCGHCKNMKPDYVDVAAKLKAKEGATGVLAAVDATEHRALGTLYNVQGFPTIKYFKDGQFAWDFKERAADKIYEFMLDPKEPPPPELPWSEQPGDVLHLTTETFKTELKKKKHALVMFYAPWCGHCKRAKPFYSEAATKLSDDVKSALAAVDCTVHQPVCDEYKVGGYPTFIYFSYLKTQSPYSGGHKTEDFVRFINERSGGAEQTATPAPPAPPAVDFTFDPAVKVATPENFDAVVSNAKLALVMFYAPWCGHCKSAKPAFGAAAAAVADGGAFVAMDCSVHRDLCKEKGVKGYPTFHIYEDGKFARNYGGGRSQEDFTKVFGAAGKTEL</sequence>
<dbReference type="InterPro" id="IPR036249">
    <property type="entry name" value="Thioredoxin-like_sf"/>
</dbReference>
<dbReference type="Pfam" id="PF00085">
    <property type="entry name" value="Thioredoxin"/>
    <property type="match status" value="4"/>
</dbReference>